<dbReference type="AlphaFoldDB" id="A0A3M7STH4"/>
<gene>
    <name evidence="1" type="ORF">BpHYR1_037363</name>
</gene>
<accession>A0A3M7STH4</accession>
<evidence type="ECO:0000313" key="1">
    <source>
        <dbReference type="EMBL" id="RNA39161.1"/>
    </source>
</evidence>
<protein>
    <submittedName>
        <fullName evidence="1">Uncharacterized protein</fullName>
    </submittedName>
</protein>
<proteinExistence type="predicted"/>
<keyword evidence="2" id="KW-1185">Reference proteome</keyword>
<organism evidence="1 2">
    <name type="scientific">Brachionus plicatilis</name>
    <name type="common">Marine rotifer</name>
    <name type="synonym">Brachionus muelleri</name>
    <dbReference type="NCBI Taxonomy" id="10195"/>
    <lineage>
        <taxon>Eukaryota</taxon>
        <taxon>Metazoa</taxon>
        <taxon>Spiralia</taxon>
        <taxon>Gnathifera</taxon>
        <taxon>Rotifera</taxon>
        <taxon>Eurotatoria</taxon>
        <taxon>Monogononta</taxon>
        <taxon>Pseudotrocha</taxon>
        <taxon>Ploima</taxon>
        <taxon>Brachionidae</taxon>
        <taxon>Brachionus</taxon>
    </lineage>
</organism>
<sequence>MVKVLESYGGTISLIKSLSEFEDNRDIIGFLDVSNWHFCTTSICLDMSSLLVLVLSSRSTSIIIVSIDSVSWLSLFRWFIRVRILFLSWFSSLATISSTALRISRTRSSLAPRTLSMLRSTSCTRPISSACRFFNRFICSYFINWLELTLSFSALWISQRLSFRRLKSEREDWLEEPVKSKFWSLSCLFERFAKVKLPDCCNVSSFWVISSAHRQLTSSLIWRGARQ</sequence>
<evidence type="ECO:0000313" key="2">
    <source>
        <dbReference type="Proteomes" id="UP000276133"/>
    </source>
</evidence>
<comment type="caution">
    <text evidence="1">The sequence shown here is derived from an EMBL/GenBank/DDBJ whole genome shotgun (WGS) entry which is preliminary data.</text>
</comment>
<name>A0A3M7STH4_BRAPC</name>
<dbReference type="Proteomes" id="UP000276133">
    <property type="component" value="Unassembled WGS sequence"/>
</dbReference>
<reference evidence="1 2" key="1">
    <citation type="journal article" date="2018" name="Sci. Rep.">
        <title>Genomic signatures of local adaptation to the degree of environmental predictability in rotifers.</title>
        <authorList>
            <person name="Franch-Gras L."/>
            <person name="Hahn C."/>
            <person name="Garcia-Roger E.M."/>
            <person name="Carmona M.J."/>
            <person name="Serra M."/>
            <person name="Gomez A."/>
        </authorList>
    </citation>
    <scope>NUCLEOTIDE SEQUENCE [LARGE SCALE GENOMIC DNA]</scope>
    <source>
        <strain evidence="1">HYR1</strain>
    </source>
</reference>
<dbReference type="EMBL" id="REGN01000779">
    <property type="protein sequence ID" value="RNA39161.1"/>
    <property type="molecule type" value="Genomic_DNA"/>
</dbReference>